<dbReference type="InParanoid" id="A0A0P0XM49"/>
<dbReference type="EMBL" id="AP014965">
    <property type="protein sequence ID" value="BAT07415.1"/>
    <property type="molecule type" value="Genomic_DNA"/>
</dbReference>
<feature type="region of interest" description="Disordered" evidence="1">
    <location>
        <begin position="47"/>
        <end position="103"/>
    </location>
</feature>
<reference evidence="2 3" key="2">
    <citation type="journal article" date="2013" name="Plant Cell Physiol.">
        <title>Rice Annotation Project Database (RAP-DB): an integrative and interactive database for rice genomics.</title>
        <authorList>
            <person name="Sakai H."/>
            <person name="Lee S.S."/>
            <person name="Tanaka T."/>
            <person name="Numa H."/>
            <person name="Kim J."/>
            <person name="Kawahara Y."/>
            <person name="Wakimoto H."/>
            <person name="Yang C.C."/>
            <person name="Iwamoto M."/>
            <person name="Abe T."/>
            <person name="Yamada Y."/>
            <person name="Muto A."/>
            <person name="Inokuchi H."/>
            <person name="Ikemura T."/>
            <person name="Matsumoto T."/>
            <person name="Sasaki T."/>
            <person name="Itoh T."/>
        </authorList>
    </citation>
    <scope>NUCLEOTIDE SEQUENCE [LARGE SCALE GENOMIC DNA]</scope>
    <source>
        <strain evidence="3">cv. Nipponbare</strain>
    </source>
</reference>
<reference evidence="2 3" key="3">
    <citation type="journal article" date="2013" name="Rice">
        <title>Improvement of the Oryza sativa Nipponbare reference genome using next generation sequence and optical map data.</title>
        <authorList>
            <person name="Kawahara Y."/>
            <person name="de la Bastide M."/>
            <person name="Hamilton J.P."/>
            <person name="Kanamori H."/>
            <person name="McCombie W.R."/>
            <person name="Ouyang S."/>
            <person name="Schwartz D.C."/>
            <person name="Tanaka T."/>
            <person name="Wu J."/>
            <person name="Zhou S."/>
            <person name="Childs K.L."/>
            <person name="Davidson R.M."/>
            <person name="Lin H."/>
            <person name="Quesada-Ocampo L."/>
            <person name="Vaillancourt B."/>
            <person name="Sakai H."/>
            <person name="Lee S.S."/>
            <person name="Kim J."/>
            <person name="Numa H."/>
            <person name="Itoh T."/>
            <person name="Buell C.R."/>
            <person name="Matsumoto T."/>
        </authorList>
    </citation>
    <scope>NUCLEOTIDE SEQUENCE [LARGE SCALE GENOMIC DNA]</scope>
    <source>
        <strain evidence="3">cv. Nipponbare</strain>
    </source>
</reference>
<dbReference type="Proteomes" id="UP000059680">
    <property type="component" value="Chromosome 9"/>
</dbReference>
<gene>
    <name evidence="2" type="ordered locus">Os09g0315551</name>
    <name evidence="2" type="ORF">OSNPB_090315551</name>
</gene>
<organism evidence="2 3">
    <name type="scientific">Oryza sativa subsp. japonica</name>
    <name type="common">Rice</name>
    <dbReference type="NCBI Taxonomy" id="39947"/>
    <lineage>
        <taxon>Eukaryota</taxon>
        <taxon>Viridiplantae</taxon>
        <taxon>Streptophyta</taxon>
        <taxon>Embryophyta</taxon>
        <taxon>Tracheophyta</taxon>
        <taxon>Spermatophyta</taxon>
        <taxon>Magnoliopsida</taxon>
        <taxon>Liliopsida</taxon>
        <taxon>Poales</taxon>
        <taxon>Poaceae</taxon>
        <taxon>BOP clade</taxon>
        <taxon>Oryzoideae</taxon>
        <taxon>Oryzeae</taxon>
        <taxon>Oryzinae</taxon>
        <taxon>Oryza</taxon>
        <taxon>Oryza sativa</taxon>
    </lineage>
</organism>
<evidence type="ECO:0000313" key="2">
    <source>
        <dbReference type="EMBL" id="BAT07415.1"/>
    </source>
</evidence>
<dbReference type="AlphaFoldDB" id="A0A0P0XM49"/>
<reference evidence="3" key="1">
    <citation type="journal article" date="2005" name="Nature">
        <title>The map-based sequence of the rice genome.</title>
        <authorList>
            <consortium name="International rice genome sequencing project (IRGSP)"/>
            <person name="Matsumoto T."/>
            <person name="Wu J."/>
            <person name="Kanamori H."/>
            <person name="Katayose Y."/>
            <person name="Fujisawa M."/>
            <person name="Namiki N."/>
            <person name="Mizuno H."/>
            <person name="Yamamoto K."/>
            <person name="Antonio B.A."/>
            <person name="Baba T."/>
            <person name="Sakata K."/>
            <person name="Nagamura Y."/>
            <person name="Aoki H."/>
            <person name="Arikawa K."/>
            <person name="Arita K."/>
            <person name="Bito T."/>
            <person name="Chiden Y."/>
            <person name="Fujitsuka N."/>
            <person name="Fukunaka R."/>
            <person name="Hamada M."/>
            <person name="Harada C."/>
            <person name="Hayashi A."/>
            <person name="Hijishita S."/>
            <person name="Honda M."/>
            <person name="Hosokawa S."/>
            <person name="Ichikawa Y."/>
            <person name="Idonuma A."/>
            <person name="Iijima M."/>
            <person name="Ikeda M."/>
            <person name="Ikeno M."/>
            <person name="Ito K."/>
            <person name="Ito S."/>
            <person name="Ito T."/>
            <person name="Ito Y."/>
            <person name="Ito Y."/>
            <person name="Iwabuchi A."/>
            <person name="Kamiya K."/>
            <person name="Karasawa W."/>
            <person name="Kurita K."/>
            <person name="Katagiri S."/>
            <person name="Kikuta A."/>
            <person name="Kobayashi H."/>
            <person name="Kobayashi N."/>
            <person name="Machita K."/>
            <person name="Maehara T."/>
            <person name="Masukawa M."/>
            <person name="Mizubayashi T."/>
            <person name="Mukai Y."/>
            <person name="Nagasaki H."/>
            <person name="Nagata Y."/>
            <person name="Naito S."/>
            <person name="Nakashima M."/>
            <person name="Nakama Y."/>
            <person name="Nakamichi Y."/>
            <person name="Nakamura M."/>
            <person name="Meguro A."/>
            <person name="Negishi M."/>
            <person name="Ohta I."/>
            <person name="Ohta T."/>
            <person name="Okamoto M."/>
            <person name="Ono N."/>
            <person name="Saji S."/>
            <person name="Sakaguchi M."/>
            <person name="Sakai K."/>
            <person name="Shibata M."/>
            <person name="Shimokawa T."/>
            <person name="Song J."/>
            <person name="Takazaki Y."/>
            <person name="Terasawa K."/>
            <person name="Tsugane M."/>
            <person name="Tsuji K."/>
            <person name="Ueda S."/>
            <person name="Waki K."/>
            <person name="Yamagata H."/>
            <person name="Yamamoto M."/>
            <person name="Yamamoto S."/>
            <person name="Yamane H."/>
            <person name="Yoshiki S."/>
            <person name="Yoshihara R."/>
            <person name="Yukawa K."/>
            <person name="Zhong H."/>
            <person name="Yano M."/>
            <person name="Yuan Q."/>
            <person name="Ouyang S."/>
            <person name="Liu J."/>
            <person name="Jones K.M."/>
            <person name="Gansberger K."/>
            <person name="Moffat K."/>
            <person name="Hill J."/>
            <person name="Bera J."/>
            <person name="Fadrosh D."/>
            <person name="Jin S."/>
            <person name="Johri S."/>
            <person name="Kim M."/>
            <person name="Overton L."/>
            <person name="Reardon M."/>
            <person name="Tsitrin T."/>
            <person name="Vuong H."/>
            <person name="Weaver B."/>
            <person name="Ciecko A."/>
            <person name="Tallon L."/>
            <person name="Jackson J."/>
            <person name="Pai G."/>
            <person name="Aken S.V."/>
            <person name="Utterback T."/>
            <person name="Reidmuller S."/>
            <person name="Feldblyum T."/>
            <person name="Hsiao J."/>
            <person name="Zismann V."/>
            <person name="Iobst S."/>
            <person name="de Vazeille A.R."/>
            <person name="Buell C.R."/>
            <person name="Ying K."/>
            <person name="Li Y."/>
            <person name="Lu T."/>
            <person name="Huang Y."/>
            <person name="Zhao Q."/>
            <person name="Feng Q."/>
            <person name="Zhang L."/>
            <person name="Zhu J."/>
            <person name="Weng Q."/>
            <person name="Mu J."/>
            <person name="Lu Y."/>
            <person name="Fan D."/>
            <person name="Liu Y."/>
            <person name="Guan J."/>
            <person name="Zhang Y."/>
            <person name="Yu S."/>
            <person name="Liu X."/>
            <person name="Zhang Y."/>
            <person name="Hong G."/>
            <person name="Han B."/>
            <person name="Choisne N."/>
            <person name="Demange N."/>
            <person name="Orjeda G."/>
            <person name="Samain S."/>
            <person name="Cattolico L."/>
            <person name="Pelletier E."/>
            <person name="Couloux A."/>
            <person name="Segurens B."/>
            <person name="Wincker P."/>
            <person name="D'Hont A."/>
            <person name="Scarpelli C."/>
            <person name="Weissenbach J."/>
            <person name="Salanoubat M."/>
            <person name="Quetier F."/>
            <person name="Yu Y."/>
            <person name="Kim H.R."/>
            <person name="Rambo T."/>
            <person name="Currie J."/>
            <person name="Collura K."/>
            <person name="Luo M."/>
            <person name="Yang T."/>
            <person name="Ammiraju J.S.S."/>
            <person name="Engler F."/>
            <person name="Soderlund C."/>
            <person name="Wing R.A."/>
            <person name="Palmer L.E."/>
            <person name="de la Bastide M."/>
            <person name="Spiegel L."/>
            <person name="Nascimento L."/>
            <person name="Zutavern T."/>
            <person name="O'Shaughnessy A."/>
            <person name="Dike S."/>
            <person name="Dedhia N."/>
            <person name="Preston R."/>
            <person name="Balija V."/>
            <person name="McCombie W.R."/>
            <person name="Chow T."/>
            <person name="Chen H."/>
            <person name="Chung M."/>
            <person name="Chen C."/>
            <person name="Shaw J."/>
            <person name="Wu H."/>
            <person name="Hsiao K."/>
            <person name="Chao Y."/>
            <person name="Chu M."/>
            <person name="Cheng C."/>
            <person name="Hour A."/>
            <person name="Lee P."/>
            <person name="Lin S."/>
            <person name="Lin Y."/>
            <person name="Liou J."/>
            <person name="Liu S."/>
            <person name="Hsing Y."/>
            <person name="Raghuvanshi S."/>
            <person name="Mohanty A."/>
            <person name="Bharti A.K."/>
            <person name="Gaur A."/>
            <person name="Gupta V."/>
            <person name="Kumar D."/>
            <person name="Ravi V."/>
            <person name="Vij S."/>
            <person name="Kapur A."/>
            <person name="Khurana P."/>
            <person name="Khurana P."/>
            <person name="Khurana J.P."/>
            <person name="Tyagi A.K."/>
            <person name="Gaikwad K."/>
            <person name="Singh A."/>
            <person name="Dalal V."/>
            <person name="Srivastava S."/>
            <person name="Dixit A."/>
            <person name="Pal A.K."/>
            <person name="Ghazi I.A."/>
            <person name="Yadav M."/>
            <person name="Pandit A."/>
            <person name="Bhargava A."/>
            <person name="Sureshbabu K."/>
            <person name="Batra K."/>
            <person name="Sharma T.R."/>
            <person name="Mohapatra T."/>
            <person name="Singh N.K."/>
            <person name="Messing J."/>
            <person name="Nelson A.B."/>
            <person name="Fuks G."/>
            <person name="Kavchok S."/>
            <person name="Keizer G."/>
            <person name="Linton E."/>
            <person name="Llaca V."/>
            <person name="Song R."/>
            <person name="Tanyolac B."/>
            <person name="Young S."/>
            <person name="Ho-Il K."/>
            <person name="Hahn J.H."/>
            <person name="Sangsakoo G."/>
            <person name="Vanavichit A."/>
            <person name="de Mattos Luiz.A.T."/>
            <person name="Zimmer P.D."/>
            <person name="Malone G."/>
            <person name="Dellagostin O."/>
            <person name="de Oliveira A.C."/>
            <person name="Bevan M."/>
            <person name="Bancroft I."/>
            <person name="Minx P."/>
            <person name="Cordum H."/>
            <person name="Wilson R."/>
            <person name="Cheng Z."/>
            <person name="Jin W."/>
            <person name="Jiang J."/>
            <person name="Leong S.A."/>
            <person name="Iwama H."/>
            <person name="Gojobori T."/>
            <person name="Itoh T."/>
            <person name="Niimura Y."/>
            <person name="Fujii Y."/>
            <person name="Habara T."/>
            <person name="Sakai H."/>
            <person name="Sato Y."/>
            <person name="Wilson G."/>
            <person name="Kumar K."/>
            <person name="McCouch S."/>
            <person name="Juretic N."/>
            <person name="Hoen D."/>
            <person name="Wright S."/>
            <person name="Bruskiewich R."/>
            <person name="Bureau T."/>
            <person name="Miyao A."/>
            <person name="Hirochika H."/>
            <person name="Nishikawa T."/>
            <person name="Kadowaki K."/>
            <person name="Sugiura M."/>
            <person name="Burr B."/>
            <person name="Sasaki T."/>
        </authorList>
    </citation>
    <scope>NUCLEOTIDE SEQUENCE [LARGE SCALE GENOMIC DNA]</scope>
    <source>
        <strain evidence="3">cv. Nipponbare</strain>
    </source>
</reference>
<proteinExistence type="predicted"/>
<evidence type="ECO:0000256" key="1">
    <source>
        <dbReference type="SAM" id="MobiDB-lite"/>
    </source>
</evidence>
<dbReference type="PaxDb" id="39947-A0A0P0XM49"/>
<accession>A0A0P0XM49</accession>
<keyword evidence="3" id="KW-1185">Reference proteome</keyword>
<feature type="compositionally biased region" description="Basic residues" evidence="1">
    <location>
        <begin position="70"/>
        <end position="82"/>
    </location>
</feature>
<protein>
    <submittedName>
        <fullName evidence="2">Os09g0315551 protein</fullName>
    </submittedName>
</protein>
<evidence type="ECO:0000313" key="3">
    <source>
        <dbReference type="Proteomes" id="UP000059680"/>
    </source>
</evidence>
<sequence length="103" mass="11258">MAATRLLFSLALVQRLGHRETGRREHGASVDAGIQRQRAWIRGAGSGLGRVAARGPRGGSGDGVWPTRRATQRQRRRRRRWWRWPSRSMPTGSCGAAAGGGAE</sequence>
<name>A0A0P0XM49_ORYSJ</name>